<name>A0A7R9EAA7_9NEOP</name>
<feature type="transmembrane region" description="Helical" evidence="1">
    <location>
        <begin position="41"/>
        <end position="63"/>
    </location>
</feature>
<feature type="transmembrane region" description="Helical" evidence="1">
    <location>
        <begin position="75"/>
        <end position="99"/>
    </location>
</feature>
<keyword evidence="1" id="KW-0812">Transmembrane</keyword>
<accession>A0A7R9EAA7</accession>
<organism evidence="2">
    <name type="scientific">Timema monikensis</name>
    <dbReference type="NCBI Taxonomy" id="170555"/>
    <lineage>
        <taxon>Eukaryota</taxon>
        <taxon>Metazoa</taxon>
        <taxon>Ecdysozoa</taxon>
        <taxon>Arthropoda</taxon>
        <taxon>Hexapoda</taxon>
        <taxon>Insecta</taxon>
        <taxon>Pterygota</taxon>
        <taxon>Neoptera</taxon>
        <taxon>Polyneoptera</taxon>
        <taxon>Phasmatodea</taxon>
        <taxon>Timematodea</taxon>
        <taxon>Timematoidea</taxon>
        <taxon>Timematidae</taxon>
        <taxon>Timema</taxon>
    </lineage>
</organism>
<sequence length="116" mass="13503">MFQQISRISFWVLMEQYLTLLLNVSNPTRGRHPPTRTVHLLVWRALLSALGIAFPALIELCLFWPDKFGYCRWILFKDILIILCGIFGLVIGTYTSLLVPLNKINYTMPTHHLFKI</sequence>
<evidence type="ECO:0000313" key="2">
    <source>
        <dbReference type="EMBL" id="CAD7430352.1"/>
    </source>
</evidence>
<evidence type="ECO:0000256" key="1">
    <source>
        <dbReference type="SAM" id="Phobius"/>
    </source>
</evidence>
<gene>
    <name evidence="2" type="ORF">TMSB3V08_LOCUS7111</name>
</gene>
<keyword evidence="1" id="KW-0472">Membrane</keyword>
<protein>
    <submittedName>
        <fullName evidence="2">Uncharacterized protein</fullName>
    </submittedName>
</protein>
<proteinExistence type="predicted"/>
<dbReference type="AlphaFoldDB" id="A0A7R9EAA7"/>
<keyword evidence="1" id="KW-1133">Transmembrane helix</keyword>
<dbReference type="EMBL" id="OB794464">
    <property type="protein sequence ID" value="CAD7430352.1"/>
    <property type="molecule type" value="Genomic_DNA"/>
</dbReference>
<reference evidence="2" key="1">
    <citation type="submission" date="2020-11" db="EMBL/GenBank/DDBJ databases">
        <authorList>
            <person name="Tran Van P."/>
        </authorList>
    </citation>
    <scope>NUCLEOTIDE SEQUENCE</scope>
</reference>